<gene>
    <name evidence="2" type="ORF">TIFTF001_021809</name>
</gene>
<feature type="compositionally biased region" description="Pro residues" evidence="1">
    <location>
        <begin position="63"/>
        <end position="86"/>
    </location>
</feature>
<reference evidence="2" key="1">
    <citation type="submission" date="2023-07" db="EMBL/GenBank/DDBJ databases">
        <title>draft genome sequence of fig (Ficus carica).</title>
        <authorList>
            <person name="Takahashi T."/>
            <person name="Nishimura K."/>
        </authorList>
    </citation>
    <scope>NUCLEOTIDE SEQUENCE</scope>
</reference>
<dbReference type="AlphaFoldDB" id="A0AA88ASZ9"/>
<protein>
    <submittedName>
        <fullName evidence="2">Uncharacterized protein</fullName>
    </submittedName>
</protein>
<dbReference type="EMBL" id="BTGU01000042">
    <property type="protein sequence ID" value="GMN52663.1"/>
    <property type="molecule type" value="Genomic_DNA"/>
</dbReference>
<sequence>MVEILLVYYTYHTPYLILPFPPKIFSVADDLPATGVADDECRQPTPDFGDPPPALPSTTGPSPGRPPPSLGPYSPLPGPRQPPPALPDRHPDPSPPSAPPPQGRVVGEPGVGCQRPSPAARRSPATEKTLGGKGNMR</sequence>
<evidence type="ECO:0000256" key="1">
    <source>
        <dbReference type="SAM" id="MobiDB-lite"/>
    </source>
</evidence>
<comment type="caution">
    <text evidence="2">The sequence shown here is derived from an EMBL/GenBank/DDBJ whole genome shotgun (WGS) entry which is preliminary data.</text>
</comment>
<accession>A0AA88ASZ9</accession>
<feature type="compositionally biased region" description="Pro residues" evidence="1">
    <location>
        <begin position="93"/>
        <end position="102"/>
    </location>
</feature>
<keyword evidence="3" id="KW-1185">Reference proteome</keyword>
<dbReference type="Proteomes" id="UP001187192">
    <property type="component" value="Unassembled WGS sequence"/>
</dbReference>
<organism evidence="2 3">
    <name type="scientific">Ficus carica</name>
    <name type="common">Common fig</name>
    <dbReference type="NCBI Taxonomy" id="3494"/>
    <lineage>
        <taxon>Eukaryota</taxon>
        <taxon>Viridiplantae</taxon>
        <taxon>Streptophyta</taxon>
        <taxon>Embryophyta</taxon>
        <taxon>Tracheophyta</taxon>
        <taxon>Spermatophyta</taxon>
        <taxon>Magnoliopsida</taxon>
        <taxon>eudicotyledons</taxon>
        <taxon>Gunneridae</taxon>
        <taxon>Pentapetalae</taxon>
        <taxon>rosids</taxon>
        <taxon>fabids</taxon>
        <taxon>Rosales</taxon>
        <taxon>Moraceae</taxon>
        <taxon>Ficeae</taxon>
        <taxon>Ficus</taxon>
    </lineage>
</organism>
<feature type="region of interest" description="Disordered" evidence="1">
    <location>
        <begin position="35"/>
        <end position="137"/>
    </location>
</feature>
<evidence type="ECO:0000313" key="3">
    <source>
        <dbReference type="Proteomes" id="UP001187192"/>
    </source>
</evidence>
<name>A0AA88ASZ9_FICCA</name>
<proteinExistence type="predicted"/>
<evidence type="ECO:0000313" key="2">
    <source>
        <dbReference type="EMBL" id="GMN52663.1"/>
    </source>
</evidence>